<keyword evidence="2" id="KW-0131">Cell cycle</keyword>
<dbReference type="Proteomes" id="UP001318860">
    <property type="component" value="Unassembled WGS sequence"/>
</dbReference>
<dbReference type="PANTHER" id="PTHR33142:SF65">
    <property type="entry name" value="CYCLIN-DEPENDENT PROTEIN KINASE INHIBITOR SMR2-LIKE"/>
    <property type="match status" value="1"/>
</dbReference>
<protein>
    <submittedName>
        <fullName evidence="4">Uncharacterized protein</fullName>
    </submittedName>
</protein>
<name>A0ABR0VVH8_REHGL</name>
<feature type="compositionally biased region" description="Basic residues" evidence="3">
    <location>
        <begin position="97"/>
        <end position="109"/>
    </location>
</feature>
<sequence length="159" mass="17530">MALHCTFSKIAQGSSALLDKDLHTMLMKCDFLEEPGNKQESRSVVSVSALKNIKLPSAGVVDDHGVEETDKEGCTTPKAEDHKKINNVPLKCPPPPRKPKSLPSTKRKLAHHRESVLMLDLSNEIQSLFAPNILRDFMNGKIKKARKEEPPAKPSGKEG</sequence>
<gene>
    <name evidence="4" type="ORF">DH2020_028263</name>
</gene>
<proteinExistence type="predicted"/>
<dbReference type="EMBL" id="JABTTQ020000761">
    <property type="protein sequence ID" value="KAK6137982.1"/>
    <property type="molecule type" value="Genomic_DNA"/>
</dbReference>
<evidence type="ECO:0000256" key="3">
    <source>
        <dbReference type="SAM" id="MobiDB-lite"/>
    </source>
</evidence>
<organism evidence="4 5">
    <name type="scientific">Rehmannia glutinosa</name>
    <name type="common">Chinese foxglove</name>
    <dbReference type="NCBI Taxonomy" id="99300"/>
    <lineage>
        <taxon>Eukaryota</taxon>
        <taxon>Viridiplantae</taxon>
        <taxon>Streptophyta</taxon>
        <taxon>Embryophyta</taxon>
        <taxon>Tracheophyta</taxon>
        <taxon>Spermatophyta</taxon>
        <taxon>Magnoliopsida</taxon>
        <taxon>eudicotyledons</taxon>
        <taxon>Gunneridae</taxon>
        <taxon>Pentapetalae</taxon>
        <taxon>asterids</taxon>
        <taxon>lamiids</taxon>
        <taxon>Lamiales</taxon>
        <taxon>Orobanchaceae</taxon>
        <taxon>Rehmannieae</taxon>
        <taxon>Rehmannia</taxon>
    </lineage>
</organism>
<evidence type="ECO:0000313" key="4">
    <source>
        <dbReference type="EMBL" id="KAK6137982.1"/>
    </source>
</evidence>
<feature type="region of interest" description="Disordered" evidence="3">
    <location>
        <begin position="66"/>
        <end position="109"/>
    </location>
</feature>
<evidence type="ECO:0000256" key="2">
    <source>
        <dbReference type="ARBA" id="ARBA00023306"/>
    </source>
</evidence>
<evidence type="ECO:0000256" key="1">
    <source>
        <dbReference type="ARBA" id="ARBA00023013"/>
    </source>
</evidence>
<keyword evidence="1" id="KW-0649">Protein kinase inhibitor</keyword>
<evidence type="ECO:0000313" key="5">
    <source>
        <dbReference type="Proteomes" id="UP001318860"/>
    </source>
</evidence>
<accession>A0ABR0VVH8</accession>
<keyword evidence="5" id="KW-1185">Reference proteome</keyword>
<dbReference type="PANTHER" id="PTHR33142">
    <property type="entry name" value="CYCLIN-DEPENDENT PROTEIN KINASE INHIBITOR SMR13"/>
    <property type="match status" value="1"/>
</dbReference>
<reference evidence="4 5" key="1">
    <citation type="journal article" date="2021" name="Comput. Struct. Biotechnol. J.">
        <title>De novo genome assembly of the potent medicinal plant Rehmannia glutinosa using nanopore technology.</title>
        <authorList>
            <person name="Ma L."/>
            <person name="Dong C."/>
            <person name="Song C."/>
            <person name="Wang X."/>
            <person name="Zheng X."/>
            <person name="Niu Y."/>
            <person name="Chen S."/>
            <person name="Feng W."/>
        </authorList>
    </citation>
    <scope>NUCLEOTIDE SEQUENCE [LARGE SCALE GENOMIC DNA]</scope>
    <source>
        <strain evidence="4">DH-2019</strain>
    </source>
</reference>
<comment type="caution">
    <text evidence="4">The sequence shown here is derived from an EMBL/GenBank/DDBJ whole genome shotgun (WGS) entry which is preliminary data.</text>
</comment>
<feature type="compositionally biased region" description="Basic and acidic residues" evidence="3">
    <location>
        <begin position="66"/>
        <end position="84"/>
    </location>
</feature>
<dbReference type="InterPro" id="IPR040389">
    <property type="entry name" value="SMR"/>
</dbReference>